<organism evidence="10">
    <name type="scientific">marine metagenome</name>
    <dbReference type="NCBI Taxonomy" id="408172"/>
    <lineage>
        <taxon>unclassified sequences</taxon>
        <taxon>metagenomes</taxon>
        <taxon>ecological metagenomes</taxon>
    </lineage>
</organism>
<evidence type="ECO:0000256" key="2">
    <source>
        <dbReference type="ARBA" id="ARBA00007532"/>
    </source>
</evidence>
<keyword evidence="8" id="KW-0676">Redox-active center</keyword>
<dbReference type="GO" id="GO:0003955">
    <property type="term" value="F:NAD(P)H dehydrogenase (quinone) activity"/>
    <property type="evidence" value="ECO:0007669"/>
    <property type="project" value="TreeGrafter"/>
</dbReference>
<dbReference type="PRINTS" id="PR00411">
    <property type="entry name" value="PNDRDTASEI"/>
</dbReference>
<dbReference type="Pfam" id="PF07992">
    <property type="entry name" value="Pyr_redox_2"/>
    <property type="match status" value="1"/>
</dbReference>
<evidence type="ECO:0000256" key="8">
    <source>
        <dbReference type="ARBA" id="ARBA00023284"/>
    </source>
</evidence>
<evidence type="ECO:0000256" key="3">
    <source>
        <dbReference type="ARBA" id="ARBA00022630"/>
    </source>
</evidence>
<dbReference type="PANTHER" id="PTHR43014:SF4">
    <property type="entry name" value="PYRIDINE NUCLEOTIDE-DISULFIDE OXIDOREDUCTASE RCLA-RELATED"/>
    <property type="match status" value="1"/>
</dbReference>
<dbReference type="PRINTS" id="PR00368">
    <property type="entry name" value="FADPNR"/>
</dbReference>
<feature type="non-terminal residue" evidence="10">
    <location>
        <position position="319"/>
    </location>
</feature>
<proteinExistence type="inferred from homology"/>
<keyword evidence="6" id="KW-0560">Oxidoreductase</keyword>
<dbReference type="GO" id="GO:0050660">
    <property type="term" value="F:flavin adenine dinucleotide binding"/>
    <property type="evidence" value="ECO:0007669"/>
    <property type="project" value="TreeGrafter"/>
</dbReference>
<feature type="domain" description="FAD/NAD(P)-binding" evidence="9">
    <location>
        <begin position="4"/>
        <end position="319"/>
    </location>
</feature>
<comment type="similarity">
    <text evidence="2">Belongs to the class-I pyridine nucleotide-disulfide oxidoreductase family.</text>
</comment>
<keyword evidence="7" id="KW-1015">Disulfide bond</keyword>
<keyword evidence="4" id="KW-0274">FAD</keyword>
<dbReference type="InterPro" id="IPR023753">
    <property type="entry name" value="FAD/NAD-binding_dom"/>
</dbReference>
<evidence type="ECO:0000259" key="9">
    <source>
        <dbReference type="Pfam" id="PF07992"/>
    </source>
</evidence>
<dbReference type="EMBL" id="UINC01011832">
    <property type="protein sequence ID" value="SVA51968.1"/>
    <property type="molecule type" value="Genomic_DNA"/>
</dbReference>
<gene>
    <name evidence="10" type="ORF">METZ01_LOCUS104822</name>
</gene>
<dbReference type="Gene3D" id="3.50.50.60">
    <property type="entry name" value="FAD/NAD(P)-binding domain"/>
    <property type="match status" value="2"/>
</dbReference>
<reference evidence="10" key="1">
    <citation type="submission" date="2018-05" db="EMBL/GenBank/DDBJ databases">
        <authorList>
            <person name="Lanie J.A."/>
            <person name="Ng W.-L."/>
            <person name="Kazmierczak K.M."/>
            <person name="Andrzejewski T.M."/>
            <person name="Davidsen T.M."/>
            <person name="Wayne K.J."/>
            <person name="Tettelin H."/>
            <person name="Glass J.I."/>
            <person name="Rusch D."/>
            <person name="Podicherti R."/>
            <person name="Tsui H.-C.T."/>
            <person name="Winkler M.E."/>
        </authorList>
    </citation>
    <scope>NUCLEOTIDE SEQUENCE</scope>
</reference>
<evidence type="ECO:0000256" key="7">
    <source>
        <dbReference type="ARBA" id="ARBA00023157"/>
    </source>
</evidence>
<comment type="cofactor">
    <cofactor evidence="1">
        <name>FAD</name>
        <dbReference type="ChEBI" id="CHEBI:57692"/>
    </cofactor>
</comment>
<keyword evidence="3" id="KW-0285">Flavoprotein</keyword>
<dbReference type="PANTHER" id="PTHR43014">
    <property type="entry name" value="MERCURIC REDUCTASE"/>
    <property type="match status" value="1"/>
</dbReference>
<accession>A0A381WIK9</accession>
<evidence type="ECO:0000256" key="1">
    <source>
        <dbReference type="ARBA" id="ARBA00001974"/>
    </source>
</evidence>
<dbReference type="InterPro" id="IPR012999">
    <property type="entry name" value="Pyr_OxRdtase_I_AS"/>
</dbReference>
<evidence type="ECO:0000256" key="5">
    <source>
        <dbReference type="ARBA" id="ARBA00022857"/>
    </source>
</evidence>
<dbReference type="InterPro" id="IPR036188">
    <property type="entry name" value="FAD/NAD-bd_sf"/>
</dbReference>
<keyword evidence="5" id="KW-0521">NADP</keyword>
<dbReference type="SUPFAM" id="SSF51905">
    <property type="entry name" value="FAD/NAD(P)-binding domain"/>
    <property type="match status" value="1"/>
</dbReference>
<name>A0A381WIK9_9ZZZZ</name>
<dbReference type="PROSITE" id="PS00076">
    <property type="entry name" value="PYRIDINE_REDOX_1"/>
    <property type="match status" value="1"/>
</dbReference>
<evidence type="ECO:0000256" key="4">
    <source>
        <dbReference type="ARBA" id="ARBA00022827"/>
    </source>
</evidence>
<dbReference type="GO" id="GO:0016668">
    <property type="term" value="F:oxidoreductase activity, acting on a sulfur group of donors, NAD(P) as acceptor"/>
    <property type="evidence" value="ECO:0007669"/>
    <property type="project" value="InterPro"/>
</dbReference>
<protein>
    <recommendedName>
        <fullName evidence="9">FAD/NAD(P)-binding domain-containing protein</fullName>
    </recommendedName>
</protein>
<dbReference type="AlphaFoldDB" id="A0A381WIK9"/>
<evidence type="ECO:0000313" key="10">
    <source>
        <dbReference type="EMBL" id="SVA51968.1"/>
    </source>
</evidence>
<evidence type="ECO:0000256" key="6">
    <source>
        <dbReference type="ARBA" id="ARBA00023002"/>
    </source>
</evidence>
<sequence length="319" mass="34520">MDFFDLVVIGGGSAGDAAANAAQSKGAKVAIIDKGPLGGLCILRGCMPTKTILRSSDVLALIHRAKEFGLSASNPSADLSLINDRKIRLIDEFASYRIEQLHDPKFTLIEEHASFLSPHELNVGKRVLSAKNFIIATGSTAAEFPVPGLAEAGFFTSDDILELRETPESMIVLGAGPVAVELAQFFCRIGTKTTLLQRSDYILSKGDEDLARSVETRFREEGMEVYTGTKLLRVEKSRHGPIVFFSHEGKEQSVTASLVLQALGRKPNIDGLNLSAASIKVNQGRIEVDQEMRTNVPHIFAVGDVNGLHEIVHIAIEQG</sequence>